<name>A0A3M7S2I3_BRAPC</name>
<evidence type="ECO:0000313" key="3">
    <source>
        <dbReference type="Proteomes" id="UP000276133"/>
    </source>
</evidence>
<organism evidence="2 3">
    <name type="scientific">Brachionus plicatilis</name>
    <name type="common">Marine rotifer</name>
    <name type="synonym">Brachionus muelleri</name>
    <dbReference type="NCBI Taxonomy" id="10195"/>
    <lineage>
        <taxon>Eukaryota</taxon>
        <taxon>Metazoa</taxon>
        <taxon>Spiralia</taxon>
        <taxon>Gnathifera</taxon>
        <taxon>Rotifera</taxon>
        <taxon>Eurotatoria</taxon>
        <taxon>Monogononta</taxon>
        <taxon>Pseudotrocha</taxon>
        <taxon>Ploima</taxon>
        <taxon>Brachionidae</taxon>
        <taxon>Brachionus</taxon>
    </lineage>
</organism>
<sequence>MFIISNDQQTKSVLPFWKFVGKDIYTFLFSAFYKHQLSVNKKRTCILFILLNSIENNVILEKNENEVQKNRIRLIKSPAKNFVSSHYVQRATIGDLSCRTPPQASLAFFAIIMAYFTNSFDLLLMKTNPICWLCTKCTEEKIKQKNHTMSHYLQVDKMNDLSKKIRLFPKPSQGHVMFQPSPTQVTLKEETPKKTRQSTKTRNKASAAIHIPHAAPKRSRGRPRKNVNKENTTKSQISILSVTKNEY</sequence>
<keyword evidence="3" id="KW-1185">Reference proteome</keyword>
<feature type="compositionally biased region" description="Basic residues" evidence="1">
    <location>
        <begin position="194"/>
        <end position="203"/>
    </location>
</feature>
<comment type="caution">
    <text evidence="2">The sequence shown here is derived from an EMBL/GenBank/DDBJ whole genome shotgun (WGS) entry which is preliminary data.</text>
</comment>
<evidence type="ECO:0000313" key="2">
    <source>
        <dbReference type="EMBL" id="RNA30026.1"/>
    </source>
</evidence>
<accession>A0A3M7S2I3</accession>
<feature type="compositionally biased region" description="Low complexity" evidence="1">
    <location>
        <begin position="204"/>
        <end position="214"/>
    </location>
</feature>
<dbReference type="Proteomes" id="UP000276133">
    <property type="component" value="Unassembled WGS sequence"/>
</dbReference>
<feature type="compositionally biased region" description="Basic residues" evidence="1">
    <location>
        <begin position="215"/>
        <end position="226"/>
    </location>
</feature>
<reference evidence="2 3" key="1">
    <citation type="journal article" date="2018" name="Sci. Rep.">
        <title>Genomic signatures of local adaptation to the degree of environmental predictability in rotifers.</title>
        <authorList>
            <person name="Franch-Gras L."/>
            <person name="Hahn C."/>
            <person name="Garcia-Roger E.M."/>
            <person name="Carmona M.J."/>
            <person name="Serra M."/>
            <person name="Gomez A."/>
        </authorList>
    </citation>
    <scope>NUCLEOTIDE SEQUENCE [LARGE SCALE GENOMIC DNA]</scope>
    <source>
        <strain evidence="2">HYR1</strain>
    </source>
</reference>
<dbReference type="EMBL" id="REGN01002137">
    <property type="protein sequence ID" value="RNA30026.1"/>
    <property type="molecule type" value="Genomic_DNA"/>
</dbReference>
<dbReference type="AlphaFoldDB" id="A0A3M7S2I3"/>
<feature type="region of interest" description="Disordered" evidence="1">
    <location>
        <begin position="182"/>
        <end position="235"/>
    </location>
</feature>
<protein>
    <submittedName>
        <fullName evidence="2">Uncharacterized protein</fullName>
    </submittedName>
</protein>
<gene>
    <name evidence="2" type="ORF">BpHYR1_006991</name>
</gene>
<proteinExistence type="predicted"/>
<evidence type="ECO:0000256" key="1">
    <source>
        <dbReference type="SAM" id="MobiDB-lite"/>
    </source>
</evidence>